<reference evidence="2" key="1">
    <citation type="submission" date="2020-08" db="EMBL/GenBank/DDBJ databases">
        <title>Multicomponent nature underlies the extraordinary mechanical properties of spider dragline silk.</title>
        <authorList>
            <person name="Kono N."/>
            <person name="Nakamura H."/>
            <person name="Mori M."/>
            <person name="Yoshida Y."/>
            <person name="Ohtoshi R."/>
            <person name="Malay A.D."/>
            <person name="Moran D.A.P."/>
            <person name="Tomita M."/>
            <person name="Numata K."/>
            <person name="Arakawa K."/>
        </authorList>
    </citation>
    <scope>NUCLEOTIDE SEQUENCE</scope>
</reference>
<gene>
    <name evidence="2" type="ORF">TNIN_190881</name>
</gene>
<dbReference type="AlphaFoldDB" id="A0A8X6YJZ7"/>
<evidence type="ECO:0000313" key="2">
    <source>
        <dbReference type="EMBL" id="GFY72270.1"/>
    </source>
</evidence>
<feature type="non-terminal residue" evidence="2">
    <location>
        <position position="1"/>
    </location>
</feature>
<feature type="compositionally biased region" description="Basic residues" evidence="1">
    <location>
        <begin position="21"/>
        <end position="30"/>
    </location>
</feature>
<proteinExistence type="predicted"/>
<organism evidence="2 3">
    <name type="scientific">Trichonephila inaurata madagascariensis</name>
    <dbReference type="NCBI Taxonomy" id="2747483"/>
    <lineage>
        <taxon>Eukaryota</taxon>
        <taxon>Metazoa</taxon>
        <taxon>Ecdysozoa</taxon>
        <taxon>Arthropoda</taxon>
        <taxon>Chelicerata</taxon>
        <taxon>Arachnida</taxon>
        <taxon>Araneae</taxon>
        <taxon>Araneomorphae</taxon>
        <taxon>Entelegynae</taxon>
        <taxon>Araneoidea</taxon>
        <taxon>Nephilidae</taxon>
        <taxon>Trichonephila</taxon>
        <taxon>Trichonephila inaurata</taxon>
    </lineage>
</organism>
<feature type="compositionally biased region" description="Basic and acidic residues" evidence="1">
    <location>
        <begin position="1"/>
        <end position="10"/>
    </location>
</feature>
<accession>A0A8X6YJZ7</accession>
<evidence type="ECO:0000256" key="1">
    <source>
        <dbReference type="SAM" id="MobiDB-lite"/>
    </source>
</evidence>
<dbReference type="EMBL" id="BMAV01019320">
    <property type="protein sequence ID" value="GFY72270.1"/>
    <property type="molecule type" value="Genomic_DNA"/>
</dbReference>
<feature type="region of interest" description="Disordered" evidence="1">
    <location>
        <begin position="1"/>
        <end position="30"/>
    </location>
</feature>
<comment type="caution">
    <text evidence="2">The sequence shown here is derived from an EMBL/GenBank/DDBJ whole genome shotgun (WGS) entry which is preliminary data.</text>
</comment>
<dbReference type="Proteomes" id="UP000886998">
    <property type="component" value="Unassembled WGS sequence"/>
</dbReference>
<protein>
    <submittedName>
        <fullName evidence="2">Uncharacterized protein</fullName>
    </submittedName>
</protein>
<sequence>RPLIKRDVERAGPSGLYEHIPRKRSRVDDD</sequence>
<name>A0A8X6YJZ7_9ARAC</name>
<keyword evidence="3" id="KW-1185">Reference proteome</keyword>
<evidence type="ECO:0000313" key="3">
    <source>
        <dbReference type="Proteomes" id="UP000886998"/>
    </source>
</evidence>